<proteinExistence type="predicted"/>
<keyword evidence="1" id="KW-1133">Transmembrane helix</keyword>
<evidence type="ECO:0000313" key="2">
    <source>
        <dbReference type="EMBL" id="MBB3161579.1"/>
    </source>
</evidence>
<dbReference type="Proteomes" id="UP000542811">
    <property type="component" value="Unassembled WGS sequence"/>
</dbReference>
<keyword evidence="1" id="KW-0812">Transmembrane</keyword>
<keyword evidence="1" id="KW-0472">Membrane</keyword>
<dbReference type="EMBL" id="JACHXX010000002">
    <property type="protein sequence ID" value="MBB3161579.1"/>
    <property type="molecule type" value="Genomic_DNA"/>
</dbReference>
<sequence length="86" mass="9358">MPAFLIAAAHNAPILVSGIGAGLQIASFSISFFRLFIPVQIRRRVEGLVGIGGFLAFFDDAKLLFMRLLPRHDILLSLQVYVLGCG</sequence>
<accession>A0ABR6G5N3</accession>
<name>A0ABR6G5N3_9HYPH</name>
<evidence type="ECO:0000313" key="3">
    <source>
        <dbReference type="Proteomes" id="UP000542811"/>
    </source>
</evidence>
<gene>
    <name evidence="2" type="ORF">FHS25_002028</name>
</gene>
<reference evidence="2 3" key="1">
    <citation type="submission" date="2020-08" db="EMBL/GenBank/DDBJ databases">
        <title>Genomic Encyclopedia of Type Strains, Phase III (KMG-III): the genomes of soil and plant-associated and newly described type strains.</title>
        <authorList>
            <person name="Whitman W."/>
        </authorList>
    </citation>
    <scope>NUCLEOTIDE SEQUENCE [LARGE SCALE GENOMIC DNA]</scope>
    <source>
        <strain evidence="2 3">CECT 8280</strain>
    </source>
</reference>
<keyword evidence="3" id="KW-1185">Reference proteome</keyword>
<protein>
    <submittedName>
        <fullName evidence="2">Uncharacterized protein</fullName>
    </submittedName>
</protein>
<evidence type="ECO:0000256" key="1">
    <source>
        <dbReference type="SAM" id="Phobius"/>
    </source>
</evidence>
<feature type="transmembrane region" description="Helical" evidence="1">
    <location>
        <begin position="12"/>
        <end position="36"/>
    </location>
</feature>
<organism evidence="2 3">
    <name type="scientific">Rhizobium laguerreae</name>
    <dbReference type="NCBI Taxonomy" id="1076926"/>
    <lineage>
        <taxon>Bacteria</taxon>
        <taxon>Pseudomonadati</taxon>
        <taxon>Pseudomonadota</taxon>
        <taxon>Alphaproteobacteria</taxon>
        <taxon>Hyphomicrobiales</taxon>
        <taxon>Rhizobiaceae</taxon>
        <taxon>Rhizobium/Agrobacterium group</taxon>
        <taxon>Rhizobium</taxon>
    </lineage>
</organism>
<comment type="caution">
    <text evidence="2">The sequence shown here is derived from an EMBL/GenBank/DDBJ whole genome shotgun (WGS) entry which is preliminary data.</text>
</comment>